<sequence>MAITWPANLPYEGLRDNYGIPNFGLPLAKSEMQSGKVRQRPQFTLRITPMDMAIYFTPEQLAIWRSFLVDTLGEGAAEFTMPVWIATSRTHAPRTVQIKDGANGVSEKPFADTKTLVSFTLNVRNL</sequence>
<comment type="caution">
    <text evidence="1">The sequence shown here is derived from an EMBL/GenBank/DDBJ whole genome shotgun (WGS) entry which is preliminary data.</text>
</comment>
<dbReference type="EMBL" id="JAQYXP010000005">
    <property type="protein sequence ID" value="MEN3238290.1"/>
    <property type="molecule type" value="Genomic_DNA"/>
</dbReference>
<proteinExistence type="predicted"/>
<dbReference type="RefSeq" id="WP_346013590.1">
    <property type="nucleotide sequence ID" value="NZ_JAQYXP010000005.1"/>
</dbReference>
<dbReference type="Proteomes" id="UP001407347">
    <property type="component" value="Unassembled WGS sequence"/>
</dbReference>
<evidence type="ECO:0000313" key="1">
    <source>
        <dbReference type="EMBL" id="MEN3238290.1"/>
    </source>
</evidence>
<keyword evidence="2" id="KW-1185">Reference proteome</keyword>
<protein>
    <submittedName>
        <fullName evidence="1">Uncharacterized protein</fullName>
    </submittedName>
</protein>
<name>A0ABV0A4M8_9HYPH</name>
<gene>
    <name evidence="1" type="ORF">PUR29_33115</name>
</gene>
<reference evidence="1 2" key="1">
    <citation type="journal article" date="2023" name="PLoS ONE">
        <title>Complete genome assembly of Hawai'i environmental nontuberculous mycobacteria reveals unexpected co-isolation with methylobacteria.</title>
        <authorList>
            <person name="Hendrix J."/>
            <person name="Epperson L.E."/>
            <person name="Tong E.I."/>
            <person name="Chan Y.L."/>
            <person name="Hasan N.A."/>
            <person name="Dawrs S.N."/>
            <person name="Norton G.J."/>
            <person name="Virdi R."/>
            <person name="Crooks J.L."/>
            <person name="Chan E.D."/>
            <person name="Honda J.R."/>
            <person name="Strong M."/>
        </authorList>
    </citation>
    <scope>NUCLEOTIDE SEQUENCE [LARGE SCALE GENOMIC DNA]</scope>
    <source>
        <strain evidence="1 2">NJH_HI04-1</strain>
    </source>
</reference>
<accession>A0ABV0A4M8</accession>
<organism evidence="1 2">
    <name type="scientific">Methylobacterium ajmalii</name>
    <dbReference type="NCBI Taxonomy" id="2738439"/>
    <lineage>
        <taxon>Bacteria</taxon>
        <taxon>Pseudomonadati</taxon>
        <taxon>Pseudomonadota</taxon>
        <taxon>Alphaproteobacteria</taxon>
        <taxon>Hyphomicrobiales</taxon>
        <taxon>Methylobacteriaceae</taxon>
        <taxon>Methylobacterium</taxon>
    </lineage>
</organism>
<evidence type="ECO:0000313" key="2">
    <source>
        <dbReference type="Proteomes" id="UP001407347"/>
    </source>
</evidence>